<dbReference type="OrthoDB" id="43744at2759"/>
<dbReference type="AlphaFoldDB" id="A0A835PNC0"/>
<accession>A0A835PNC0</accession>
<dbReference type="EMBL" id="JADCNL010000013">
    <property type="protein sequence ID" value="KAG0455595.1"/>
    <property type="molecule type" value="Genomic_DNA"/>
</dbReference>
<reference evidence="2 3" key="1">
    <citation type="journal article" date="2020" name="Nat. Food">
        <title>A phased Vanilla planifolia genome enables genetic improvement of flavour and production.</title>
        <authorList>
            <person name="Hasing T."/>
            <person name="Tang H."/>
            <person name="Brym M."/>
            <person name="Khazi F."/>
            <person name="Huang T."/>
            <person name="Chambers A.H."/>
        </authorList>
    </citation>
    <scope>NUCLEOTIDE SEQUENCE [LARGE SCALE GENOMIC DNA]</scope>
    <source>
        <tissue evidence="2">Leaf</tissue>
    </source>
</reference>
<dbReference type="Proteomes" id="UP000636800">
    <property type="component" value="Chromosome 13"/>
</dbReference>
<evidence type="ECO:0000313" key="3">
    <source>
        <dbReference type="Proteomes" id="UP000636800"/>
    </source>
</evidence>
<keyword evidence="3" id="KW-1185">Reference proteome</keyword>
<comment type="caution">
    <text evidence="2">The sequence shown here is derived from an EMBL/GenBank/DDBJ whole genome shotgun (WGS) entry which is preliminary data.</text>
</comment>
<organism evidence="2 3">
    <name type="scientific">Vanilla planifolia</name>
    <name type="common">Vanilla</name>
    <dbReference type="NCBI Taxonomy" id="51239"/>
    <lineage>
        <taxon>Eukaryota</taxon>
        <taxon>Viridiplantae</taxon>
        <taxon>Streptophyta</taxon>
        <taxon>Embryophyta</taxon>
        <taxon>Tracheophyta</taxon>
        <taxon>Spermatophyta</taxon>
        <taxon>Magnoliopsida</taxon>
        <taxon>Liliopsida</taxon>
        <taxon>Asparagales</taxon>
        <taxon>Orchidaceae</taxon>
        <taxon>Vanilloideae</taxon>
        <taxon>Vanilleae</taxon>
        <taxon>Vanilla</taxon>
    </lineage>
</organism>
<evidence type="ECO:0000256" key="1">
    <source>
        <dbReference type="SAM" id="MobiDB-lite"/>
    </source>
</evidence>
<gene>
    <name evidence="2" type="ORF">HPP92_024887</name>
</gene>
<feature type="region of interest" description="Disordered" evidence="1">
    <location>
        <begin position="47"/>
        <end position="76"/>
    </location>
</feature>
<evidence type="ECO:0000313" key="2">
    <source>
        <dbReference type="EMBL" id="KAG0455595.1"/>
    </source>
</evidence>
<proteinExistence type="predicted"/>
<sequence length="76" mass="8256">MMMDAVKMTGSEASDGLFFYIVDVANGSAGRGRLRVVSGSCTGWVGRRGEAKPRRPRRQRHWLGGSQMREAGRSGG</sequence>
<name>A0A835PNC0_VANPL</name>
<protein>
    <submittedName>
        <fullName evidence="2">Uncharacterized protein</fullName>
    </submittedName>
</protein>